<dbReference type="GO" id="GO:0005886">
    <property type="term" value="C:plasma membrane"/>
    <property type="evidence" value="ECO:0007669"/>
    <property type="project" value="UniProtKB-SubCell"/>
</dbReference>
<dbReference type="SUPFAM" id="SSF58104">
    <property type="entry name" value="Methyl-accepting chemotaxis protein (MCP) signaling domain"/>
    <property type="match status" value="1"/>
</dbReference>
<dbReference type="Proteomes" id="UP000240987">
    <property type="component" value="Unassembled WGS sequence"/>
</dbReference>
<keyword evidence="2" id="KW-1003">Cell membrane</keyword>
<keyword evidence="4" id="KW-0997">Cell inner membrane</keyword>
<dbReference type="OrthoDB" id="2489132at2"/>
<keyword evidence="16" id="KW-1185">Reference proteome</keyword>
<dbReference type="SUPFAM" id="SSF103190">
    <property type="entry name" value="Sensory domain-like"/>
    <property type="match status" value="1"/>
</dbReference>
<keyword evidence="6 11" id="KW-1133">Transmembrane helix</keyword>
<dbReference type="InterPro" id="IPR029151">
    <property type="entry name" value="Sensor-like_sf"/>
</dbReference>
<dbReference type="Pfam" id="PF02743">
    <property type="entry name" value="dCache_1"/>
    <property type="match status" value="1"/>
</dbReference>
<proteinExistence type="inferred from homology"/>
<organism evidence="15 16">
    <name type="scientific">Photobacterium frigidiphilum</name>
    <dbReference type="NCBI Taxonomy" id="264736"/>
    <lineage>
        <taxon>Bacteria</taxon>
        <taxon>Pseudomonadati</taxon>
        <taxon>Pseudomonadota</taxon>
        <taxon>Gammaproteobacteria</taxon>
        <taxon>Vibrionales</taxon>
        <taxon>Vibrionaceae</taxon>
        <taxon>Photobacterium</taxon>
    </lineage>
</organism>
<feature type="transmembrane region" description="Helical" evidence="11">
    <location>
        <begin position="279"/>
        <end position="302"/>
    </location>
</feature>
<dbReference type="EMBL" id="PYMJ01000003">
    <property type="protein sequence ID" value="PSU50472.1"/>
    <property type="molecule type" value="Genomic_DNA"/>
</dbReference>
<dbReference type="Pfam" id="PF00015">
    <property type="entry name" value="MCPsignal"/>
    <property type="match status" value="1"/>
</dbReference>
<keyword evidence="5 11" id="KW-0812">Transmembrane</keyword>
<evidence type="ECO:0000259" key="14">
    <source>
        <dbReference type="PROSITE" id="PS50885"/>
    </source>
</evidence>
<feature type="domain" description="HAMP" evidence="14">
    <location>
        <begin position="303"/>
        <end position="357"/>
    </location>
</feature>
<evidence type="ECO:0000313" key="15">
    <source>
        <dbReference type="EMBL" id="PSU50472.1"/>
    </source>
</evidence>
<keyword evidence="8 10" id="KW-0807">Transducer</keyword>
<dbReference type="AlphaFoldDB" id="A0A2T3JN50"/>
<dbReference type="FunFam" id="1.10.287.950:FF:000001">
    <property type="entry name" value="Methyl-accepting chemotaxis sensory transducer"/>
    <property type="match status" value="1"/>
</dbReference>
<dbReference type="GO" id="GO:0004888">
    <property type="term" value="F:transmembrane signaling receptor activity"/>
    <property type="evidence" value="ECO:0007669"/>
    <property type="project" value="InterPro"/>
</dbReference>
<sequence>MKDLSFRRVGFKQRIIFTVALLVSAALLVTNWLSYNNFKNDKIASIEEKSQLIVKSAKREIELSMQTKVDALSSSKAFYRSNHSNSEYVEIAKLVTEAGGYSSFTVGYSDGRAFGDSGGNNGVFDVRDYDPRTRDWYQQALVKNKTILTDIYTDDTTGDLMVSIATPVNSEGVVVGDISLKSLNDAINNVDFPGAVILILSEQFSQLASSDPSDELGSYFGIPKLEQQMAAQGSGASDYQWAGADKRAYFSEIPLVDGSKWYLYVGVEKSVVYADVEAALIKALSTSAVILIIALLIVIVVLNQLYRPILTLKDVVLDLSKGNGDLTRRLPVTSRDDLGQISEGVNTFIENLQSLMLEVSQSSDHISRSVDQLKNQADANNNVLTAHATETEQIVTAIEEMSVTANDVASNASEASQFTHQTNSQVTDSKNVVISATTTVSQLVKNVEDTSISIAEIEKDTLEITNVLNVIGEIADQTNLLALNAAIEAARAGEQGRGFAVVADEVRALAARTQTSTAEIEQKLNKLRNGSSSAISAMKATKLTCEKTAESTSLVEDDLDTIANSVTHINDLNTHIATAAEQQSSVADEITRNMAAIREIVGELSSNGEMATNETINLAAANSQLKSVVDKFKLQ</sequence>
<evidence type="ECO:0000256" key="6">
    <source>
        <dbReference type="ARBA" id="ARBA00022989"/>
    </source>
</evidence>
<evidence type="ECO:0000256" key="9">
    <source>
        <dbReference type="ARBA" id="ARBA00029447"/>
    </source>
</evidence>
<comment type="similarity">
    <text evidence="9">Belongs to the methyl-accepting chemotaxis (MCP) protein family.</text>
</comment>
<evidence type="ECO:0000259" key="12">
    <source>
        <dbReference type="PROSITE" id="PS50111"/>
    </source>
</evidence>
<comment type="caution">
    <text evidence="15">The sequence shown here is derived from an EMBL/GenBank/DDBJ whole genome shotgun (WGS) entry which is preliminary data.</text>
</comment>
<dbReference type="PRINTS" id="PR00260">
    <property type="entry name" value="CHEMTRNSDUCR"/>
</dbReference>
<feature type="domain" description="Methyl-accepting transducer" evidence="12">
    <location>
        <begin position="362"/>
        <end position="598"/>
    </location>
</feature>
<dbReference type="Gene3D" id="1.10.287.950">
    <property type="entry name" value="Methyl-accepting chemotaxis protein"/>
    <property type="match status" value="1"/>
</dbReference>
<protein>
    <submittedName>
        <fullName evidence="15">Methyl-accepting chemotaxis protein</fullName>
    </submittedName>
</protein>
<evidence type="ECO:0000256" key="2">
    <source>
        <dbReference type="ARBA" id="ARBA00022475"/>
    </source>
</evidence>
<keyword evidence="3" id="KW-0145">Chemotaxis</keyword>
<dbReference type="InterPro" id="IPR003660">
    <property type="entry name" value="HAMP_dom"/>
</dbReference>
<evidence type="ECO:0000256" key="10">
    <source>
        <dbReference type="PROSITE-ProRule" id="PRU00284"/>
    </source>
</evidence>
<evidence type="ECO:0000259" key="13">
    <source>
        <dbReference type="PROSITE" id="PS50192"/>
    </source>
</evidence>
<name>A0A2T3JN50_9GAMM</name>
<reference evidence="15 16" key="1">
    <citation type="submission" date="2018-01" db="EMBL/GenBank/DDBJ databases">
        <title>Whole genome sequencing of Histamine producing bacteria.</title>
        <authorList>
            <person name="Butler K."/>
        </authorList>
    </citation>
    <scope>NUCLEOTIDE SEQUENCE [LARGE SCALE GENOMIC DNA]</scope>
    <source>
        <strain evidence="15 16">JCM 12947</strain>
    </source>
</reference>
<evidence type="ECO:0000256" key="4">
    <source>
        <dbReference type="ARBA" id="ARBA00022519"/>
    </source>
</evidence>
<evidence type="ECO:0000313" key="16">
    <source>
        <dbReference type="Proteomes" id="UP000240987"/>
    </source>
</evidence>
<dbReference type="InterPro" id="IPR033479">
    <property type="entry name" value="dCache_1"/>
</dbReference>
<dbReference type="InterPro" id="IPR004090">
    <property type="entry name" value="Chemotax_Me-accpt_rcpt"/>
</dbReference>
<dbReference type="Gene3D" id="3.30.450.20">
    <property type="entry name" value="PAS domain"/>
    <property type="match status" value="2"/>
</dbReference>
<dbReference type="InterPro" id="IPR000727">
    <property type="entry name" value="T_SNARE_dom"/>
</dbReference>
<feature type="domain" description="T-SNARE coiled-coil homology" evidence="13">
    <location>
        <begin position="557"/>
        <end position="594"/>
    </location>
</feature>
<gene>
    <name evidence="15" type="ORF">C9J12_03885</name>
</gene>
<comment type="subcellular location">
    <subcellularLocation>
        <location evidence="1">Cell inner membrane</location>
        <topology evidence="1">Multi-pass membrane protein</topology>
    </subcellularLocation>
</comment>
<dbReference type="SMART" id="SM00283">
    <property type="entry name" value="MA"/>
    <property type="match status" value="1"/>
</dbReference>
<evidence type="ECO:0000256" key="3">
    <source>
        <dbReference type="ARBA" id="ARBA00022500"/>
    </source>
</evidence>
<dbReference type="GO" id="GO:0006935">
    <property type="term" value="P:chemotaxis"/>
    <property type="evidence" value="ECO:0007669"/>
    <property type="project" value="UniProtKB-KW"/>
</dbReference>
<keyword evidence="7 11" id="KW-0472">Membrane</keyword>
<dbReference type="CDD" id="cd12913">
    <property type="entry name" value="PDC1_MCP_like"/>
    <property type="match status" value="1"/>
</dbReference>
<dbReference type="SMART" id="SM00304">
    <property type="entry name" value="HAMP"/>
    <property type="match status" value="1"/>
</dbReference>
<evidence type="ECO:0000256" key="8">
    <source>
        <dbReference type="ARBA" id="ARBA00023224"/>
    </source>
</evidence>
<dbReference type="PROSITE" id="PS50885">
    <property type="entry name" value="HAMP"/>
    <property type="match status" value="1"/>
</dbReference>
<evidence type="ECO:0000256" key="1">
    <source>
        <dbReference type="ARBA" id="ARBA00004429"/>
    </source>
</evidence>
<dbReference type="PROSITE" id="PS50111">
    <property type="entry name" value="CHEMOTAXIS_TRANSDUC_2"/>
    <property type="match status" value="1"/>
</dbReference>
<dbReference type="RefSeq" id="WP_107241507.1">
    <property type="nucleotide sequence ID" value="NZ_PYMJ01000003.1"/>
</dbReference>
<evidence type="ECO:0000256" key="7">
    <source>
        <dbReference type="ARBA" id="ARBA00023136"/>
    </source>
</evidence>
<evidence type="ECO:0000256" key="5">
    <source>
        <dbReference type="ARBA" id="ARBA00022692"/>
    </source>
</evidence>
<evidence type="ECO:0000256" key="11">
    <source>
        <dbReference type="SAM" id="Phobius"/>
    </source>
</evidence>
<feature type="transmembrane region" description="Helical" evidence="11">
    <location>
        <begin position="15"/>
        <end position="35"/>
    </location>
</feature>
<dbReference type="GO" id="GO:0007165">
    <property type="term" value="P:signal transduction"/>
    <property type="evidence" value="ECO:0007669"/>
    <property type="project" value="UniProtKB-KW"/>
</dbReference>
<dbReference type="PANTHER" id="PTHR32089">
    <property type="entry name" value="METHYL-ACCEPTING CHEMOTAXIS PROTEIN MCPB"/>
    <property type="match status" value="1"/>
</dbReference>
<accession>A0A2T3JN50</accession>
<dbReference type="CDD" id="cd11386">
    <property type="entry name" value="MCP_signal"/>
    <property type="match status" value="1"/>
</dbReference>
<dbReference type="CDD" id="cd06225">
    <property type="entry name" value="HAMP"/>
    <property type="match status" value="1"/>
</dbReference>
<dbReference type="InterPro" id="IPR004089">
    <property type="entry name" value="MCPsignal_dom"/>
</dbReference>
<dbReference type="PROSITE" id="PS50192">
    <property type="entry name" value="T_SNARE"/>
    <property type="match status" value="1"/>
</dbReference>
<dbReference type="PANTHER" id="PTHR32089:SF55">
    <property type="entry name" value="METHYL ACCEPTING SENSORY TRANSDUCER WITH CACHE_2 SMALL MOLECULE BINDING DOMAIN"/>
    <property type="match status" value="1"/>
</dbReference>
<dbReference type="Pfam" id="PF00672">
    <property type="entry name" value="HAMP"/>
    <property type="match status" value="1"/>
</dbReference>